<protein>
    <submittedName>
        <fullName evidence="1">Uncharacterized protein</fullName>
    </submittedName>
</protein>
<keyword evidence="2" id="KW-1185">Reference proteome</keyword>
<reference evidence="2" key="1">
    <citation type="journal article" date="2019" name="Int. J. Syst. Evol. Microbiol.">
        <title>The Global Catalogue of Microorganisms (GCM) 10K type strain sequencing project: providing services to taxonomists for standard genome sequencing and annotation.</title>
        <authorList>
            <consortium name="The Broad Institute Genomics Platform"/>
            <consortium name="The Broad Institute Genome Sequencing Center for Infectious Disease"/>
            <person name="Wu L."/>
            <person name="Ma J."/>
        </authorList>
    </citation>
    <scope>NUCLEOTIDE SEQUENCE [LARGE SCALE GENOMIC DNA]</scope>
    <source>
        <strain evidence="2">CCUG 56752</strain>
    </source>
</reference>
<evidence type="ECO:0000313" key="2">
    <source>
        <dbReference type="Proteomes" id="UP001597049"/>
    </source>
</evidence>
<accession>A0ABW3GNU8</accession>
<organism evidence="1 2">
    <name type="scientific">Psychroflexus salinarum</name>
    <dbReference type="NCBI Taxonomy" id="546024"/>
    <lineage>
        <taxon>Bacteria</taxon>
        <taxon>Pseudomonadati</taxon>
        <taxon>Bacteroidota</taxon>
        <taxon>Flavobacteriia</taxon>
        <taxon>Flavobacteriales</taxon>
        <taxon>Flavobacteriaceae</taxon>
        <taxon>Psychroflexus</taxon>
    </lineage>
</organism>
<name>A0ABW3GNU8_9FLAO</name>
<proteinExistence type="predicted"/>
<evidence type="ECO:0000313" key="1">
    <source>
        <dbReference type="EMBL" id="MFD0931410.1"/>
    </source>
</evidence>
<dbReference type="RefSeq" id="WP_379656746.1">
    <property type="nucleotide sequence ID" value="NZ_JBHTIV010000004.1"/>
</dbReference>
<sequence>MTFDFTEYRETKGLVPLKIENKEKYYTDLINLEESWTGRMDAQISNTFILEAVQLIINSITLFEQGYFDSSFYSLRQSLEVSTTMTYLIDNDEQNRKDELAKWKAQSRFPMYSQMIKMLESNESVFSDIKEKMADYFGQLNLTKQKLNKYIHKQGFNTFYVSKNHPVNQGKDRAKFIQEYESYLKKCIGAIAVFRLTIDPFPILLNDEEIYTRTGDLMTRGYDDNFIKDYIGVENVEKYKETEVYQNHYDSIIQEESKNIYVTNVVKDQYIDKENIDKILEQKHLLGKHDLVAVILCDFSVKVAKVNCIGGMHMYFSSTKSKRESWSFSSLDFNNFKENSENYNLKYDEAYISTVGFYDEVYFIEHNSEFNSEEINELEELKTLHTTTCIKHS</sequence>
<dbReference type="EMBL" id="JBHTIV010000004">
    <property type="protein sequence ID" value="MFD0931410.1"/>
    <property type="molecule type" value="Genomic_DNA"/>
</dbReference>
<comment type="caution">
    <text evidence="1">The sequence shown here is derived from an EMBL/GenBank/DDBJ whole genome shotgun (WGS) entry which is preliminary data.</text>
</comment>
<gene>
    <name evidence="1" type="ORF">ACFQ0R_02245</name>
</gene>
<dbReference type="Proteomes" id="UP001597049">
    <property type="component" value="Unassembled WGS sequence"/>
</dbReference>